<name>A0ABM9FZZ5_9BACL</name>
<dbReference type="Proteomes" id="UP001154322">
    <property type="component" value="Unassembled WGS sequence"/>
</dbReference>
<sequence length="77" mass="9036">MKELNYNEHRYMKTIALNPDCLSSWEIHHKGQMHLNDWETQHKELQQPSRAAGNSPKGVVTALLIGWDIRHKELHHS</sequence>
<gene>
    <name evidence="1" type="ORF">WJ0W_002003</name>
</gene>
<evidence type="ECO:0000313" key="2">
    <source>
        <dbReference type="Proteomes" id="UP001154322"/>
    </source>
</evidence>
<keyword evidence="2" id="KW-1185">Reference proteome</keyword>
<comment type="caution">
    <text evidence="1">The sequence shown here is derived from an EMBL/GenBank/DDBJ whole genome shotgun (WGS) entry which is preliminary data.</text>
</comment>
<reference evidence="1" key="1">
    <citation type="submission" date="2022-06" db="EMBL/GenBank/DDBJ databases">
        <authorList>
            <person name="Dietemann V."/>
            <person name="Ory F."/>
            <person name="Dainat B."/>
            <person name="Oberhansli S."/>
        </authorList>
    </citation>
    <scope>NUCLEOTIDE SEQUENCE</scope>
    <source>
        <strain evidence="1">Ena-SAMPLE-TAB-26-04-2022-14:26:32:270-5432</strain>
    </source>
</reference>
<proteinExistence type="predicted"/>
<dbReference type="EMBL" id="CALYLO010000002">
    <property type="protein sequence ID" value="CAH8244773.1"/>
    <property type="molecule type" value="Genomic_DNA"/>
</dbReference>
<accession>A0ABM9FZZ5</accession>
<dbReference type="RefSeq" id="WP_213427334.1">
    <property type="nucleotide sequence ID" value="NZ_AP031286.1"/>
</dbReference>
<protein>
    <submittedName>
        <fullName evidence="1">Uncharacterized protein</fullName>
    </submittedName>
</protein>
<organism evidence="1 2">
    <name type="scientific">Paenibacillus melissococcoides</name>
    <dbReference type="NCBI Taxonomy" id="2912268"/>
    <lineage>
        <taxon>Bacteria</taxon>
        <taxon>Bacillati</taxon>
        <taxon>Bacillota</taxon>
        <taxon>Bacilli</taxon>
        <taxon>Bacillales</taxon>
        <taxon>Paenibacillaceae</taxon>
        <taxon>Paenibacillus</taxon>
    </lineage>
</organism>
<evidence type="ECO:0000313" key="1">
    <source>
        <dbReference type="EMBL" id="CAH8244773.1"/>
    </source>
</evidence>